<accession>A0A2K9NWM9</accession>
<dbReference type="Proteomes" id="UP000235584">
    <property type="component" value="Chromosome"/>
</dbReference>
<dbReference type="PANTHER" id="PTHR30244:SF34">
    <property type="entry name" value="DTDP-4-AMINO-4,6-DIDEOXYGALACTOSE TRANSAMINASE"/>
    <property type="match status" value="1"/>
</dbReference>
<evidence type="ECO:0000313" key="3">
    <source>
        <dbReference type="EMBL" id="AUN99928.1"/>
    </source>
</evidence>
<dbReference type="Pfam" id="PF01041">
    <property type="entry name" value="DegT_DnrJ_EryC1"/>
    <property type="match status" value="2"/>
</dbReference>
<name>A0A2K9NWM9_BACTC</name>
<dbReference type="KEGG" id="bsto:C0V70_17815"/>
<sequence length="441" mass="51213">MLPAPLTNTSLYKYFSNRLPRFQFFYRTPKLYHSLLKLQSKDALARSKKTQDFEEAICKHFNSRHCLTTSSFRMGLYFSLKSLNLKEGDEILLSPITIPDTINAILLLKLRPIFVDMSLDDHCIDLALAEQQLTPKTRVLLATYLSGIVPNLQKIKDFTQKHNLLFIEDFSQNYEAHFDNKYLGTWGDISIGSLSSGKILSSAVGGIILTQSNEYAANIKKEIESFIHAPTRSVLSYYLKNCIFVETATLRPIYIFFTHSYLKVISILNGKGIVDFEHDPDHRNNIFFCSKPKLRTEFPKSFYTWLCNWQADMALGLLEEMKTNTNKRRHLAKTLFDHLSPEAKKFIPQNLFDYQQNSYYHFPINCFGKREEMRKNLFKNGIDNGSYGLNLCSEETIFHPHTKILKNARTIKYDTVFIPLNEKYSENHMRHIAMTLNEMTL</sequence>
<reference evidence="3 4" key="1">
    <citation type="submission" date="2018-01" db="EMBL/GenBank/DDBJ databases">
        <title>Complete genome sequence of Bacteriovorax stolpii DSM12778.</title>
        <authorList>
            <person name="Tang B."/>
            <person name="Chang J."/>
        </authorList>
    </citation>
    <scope>NUCLEOTIDE SEQUENCE [LARGE SCALE GENOMIC DNA]</scope>
    <source>
        <strain evidence="3 4">DSM 12778</strain>
    </source>
</reference>
<dbReference type="EMBL" id="CP025704">
    <property type="protein sequence ID" value="AUN99928.1"/>
    <property type="molecule type" value="Genomic_DNA"/>
</dbReference>
<evidence type="ECO:0000313" key="4">
    <source>
        <dbReference type="Proteomes" id="UP000235584"/>
    </source>
</evidence>
<dbReference type="InterPro" id="IPR015422">
    <property type="entry name" value="PyrdxlP-dep_Trfase_small"/>
</dbReference>
<comment type="similarity">
    <text evidence="1 2">Belongs to the DegT/DnrJ/EryC1 family.</text>
</comment>
<proteinExistence type="inferred from homology"/>
<keyword evidence="4" id="KW-1185">Reference proteome</keyword>
<dbReference type="AlphaFoldDB" id="A0A2K9NWM9"/>
<evidence type="ECO:0000256" key="1">
    <source>
        <dbReference type="ARBA" id="ARBA00037999"/>
    </source>
</evidence>
<dbReference type="PIRSF" id="PIRSF000390">
    <property type="entry name" value="PLP_StrS"/>
    <property type="match status" value="1"/>
</dbReference>
<dbReference type="GO" id="GO:0030170">
    <property type="term" value="F:pyridoxal phosphate binding"/>
    <property type="evidence" value="ECO:0007669"/>
    <property type="project" value="TreeGrafter"/>
</dbReference>
<dbReference type="InterPro" id="IPR000653">
    <property type="entry name" value="DegT/StrS_aminotransferase"/>
</dbReference>
<dbReference type="InterPro" id="IPR015424">
    <property type="entry name" value="PyrdxlP-dep_Trfase"/>
</dbReference>
<dbReference type="PANTHER" id="PTHR30244">
    <property type="entry name" value="TRANSAMINASE"/>
    <property type="match status" value="1"/>
</dbReference>
<dbReference type="SUPFAM" id="SSF53383">
    <property type="entry name" value="PLP-dependent transferases"/>
    <property type="match status" value="1"/>
</dbReference>
<protein>
    <submittedName>
        <fullName evidence="3">Uncharacterized protein</fullName>
    </submittedName>
</protein>
<dbReference type="GO" id="GO:0008483">
    <property type="term" value="F:transaminase activity"/>
    <property type="evidence" value="ECO:0007669"/>
    <property type="project" value="TreeGrafter"/>
</dbReference>
<organism evidence="3 4">
    <name type="scientific">Bacteriovorax stolpii</name>
    <name type="common">Bdellovibrio stolpii</name>
    <dbReference type="NCBI Taxonomy" id="960"/>
    <lineage>
        <taxon>Bacteria</taxon>
        <taxon>Pseudomonadati</taxon>
        <taxon>Bdellovibrionota</taxon>
        <taxon>Bacteriovoracia</taxon>
        <taxon>Bacteriovoracales</taxon>
        <taxon>Bacteriovoracaceae</taxon>
        <taxon>Bacteriovorax</taxon>
    </lineage>
</organism>
<dbReference type="RefSeq" id="WP_102245217.1">
    <property type="nucleotide sequence ID" value="NZ_CP025704.1"/>
</dbReference>
<dbReference type="Gene3D" id="3.40.640.10">
    <property type="entry name" value="Type I PLP-dependent aspartate aminotransferase-like (Major domain)"/>
    <property type="match status" value="1"/>
</dbReference>
<dbReference type="GO" id="GO:0000271">
    <property type="term" value="P:polysaccharide biosynthetic process"/>
    <property type="evidence" value="ECO:0007669"/>
    <property type="project" value="TreeGrafter"/>
</dbReference>
<keyword evidence="2" id="KW-0663">Pyridoxal phosphate</keyword>
<evidence type="ECO:0000256" key="2">
    <source>
        <dbReference type="RuleBase" id="RU004508"/>
    </source>
</evidence>
<dbReference type="Gene3D" id="3.90.1150.10">
    <property type="entry name" value="Aspartate Aminotransferase, domain 1"/>
    <property type="match status" value="1"/>
</dbReference>
<dbReference type="InterPro" id="IPR015421">
    <property type="entry name" value="PyrdxlP-dep_Trfase_major"/>
</dbReference>
<gene>
    <name evidence="3" type="ORF">C0V70_17815</name>
</gene>